<dbReference type="AlphaFoldDB" id="A0AAD3CSQ7"/>
<evidence type="ECO:0000256" key="1">
    <source>
        <dbReference type="SAM" id="MobiDB-lite"/>
    </source>
</evidence>
<reference evidence="2 3" key="1">
    <citation type="journal article" date="2021" name="Sci. Rep.">
        <title>The genome of the diatom Chaetoceros tenuissimus carries an ancient integrated fragment of an extant virus.</title>
        <authorList>
            <person name="Hongo Y."/>
            <person name="Kimura K."/>
            <person name="Takaki Y."/>
            <person name="Yoshida Y."/>
            <person name="Baba S."/>
            <person name="Kobayashi G."/>
            <person name="Nagasaki K."/>
            <person name="Hano T."/>
            <person name="Tomaru Y."/>
        </authorList>
    </citation>
    <scope>NUCLEOTIDE SEQUENCE [LARGE SCALE GENOMIC DNA]</scope>
    <source>
        <strain evidence="2 3">NIES-3715</strain>
    </source>
</reference>
<protein>
    <submittedName>
        <fullName evidence="2">Uncharacterized protein</fullName>
    </submittedName>
</protein>
<comment type="caution">
    <text evidence="2">The sequence shown here is derived from an EMBL/GenBank/DDBJ whole genome shotgun (WGS) entry which is preliminary data.</text>
</comment>
<dbReference type="EMBL" id="BLLK01000045">
    <property type="protein sequence ID" value="GFH51506.1"/>
    <property type="molecule type" value="Genomic_DNA"/>
</dbReference>
<dbReference type="Proteomes" id="UP001054902">
    <property type="component" value="Unassembled WGS sequence"/>
</dbReference>
<name>A0AAD3CSQ7_9STRA</name>
<keyword evidence="3" id="KW-1185">Reference proteome</keyword>
<accession>A0AAD3CSQ7</accession>
<proteinExistence type="predicted"/>
<organism evidence="2 3">
    <name type="scientific">Chaetoceros tenuissimus</name>
    <dbReference type="NCBI Taxonomy" id="426638"/>
    <lineage>
        <taxon>Eukaryota</taxon>
        <taxon>Sar</taxon>
        <taxon>Stramenopiles</taxon>
        <taxon>Ochrophyta</taxon>
        <taxon>Bacillariophyta</taxon>
        <taxon>Coscinodiscophyceae</taxon>
        <taxon>Chaetocerotophycidae</taxon>
        <taxon>Chaetocerotales</taxon>
        <taxon>Chaetocerotaceae</taxon>
        <taxon>Chaetoceros</taxon>
    </lineage>
</organism>
<evidence type="ECO:0000313" key="3">
    <source>
        <dbReference type="Proteomes" id="UP001054902"/>
    </source>
</evidence>
<evidence type="ECO:0000313" key="2">
    <source>
        <dbReference type="EMBL" id="GFH51506.1"/>
    </source>
</evidence>
<feature type="compositionally biased region" description="Basic and acidic residues" evidence="1">
    <location>
        <begin position="38"/>
        <end position="57"/>
    </location>
</feature>
<feature type="region of interest" description="Disordered" evidence="1">
    <location>
        <begin position="33"/>
        <end position="99"/>
    </location>
</feature>
<sequence>MIARSLFRPGAKNILILKRDLAAGVGRREPSTIKNVRKVVEQKKNDKSRQPKSKQDDNNMVEDSSYLNAPRSRGRDDDSLSRFPNLNSPGGILRMLDYGGTIEQSQRHRVV</sequence>
<gene>
    <name evidence="2" type="ORF">CTEN210_07982</name>
</gene>